<dbReference type="InterPro" id="IPR011053">
    <property type="entry name" value="Single_hybrid_motif"/>
</dbReference>
<evidence type="ECO:0000313" key="1">
    <source>
        <dbReference type="EMBL" id="MFB9949042.1"/>
    </source>
</evidence>
<dbReference type="Gene3D" id="2.40.50.100">
    <property type="match status" value="1"/>
</dbReference>
<dbReference type="RefSeq" id="WP_377259440.1">
    <property type="nucleotide sequence ID" value="NZ_JBHMAA010000011.1"/>
</dbReference>
<gene>
    <name evidence="1" type="ORF">ACFFP0_09305</name>
</gene>
<evidence type="ECO:0008006" key="3">
    <source>
        <dbReference type="Google" id="ProtNLM"/>
    </source>
</evidence>
<dbReference type="SUPFAM" id="SSF51230">
    <property type="entry name" value="Single hybrid motif"/>
    <property type="match status" value="1"/>
</dbReference>
<dbReference type="EMBL" id="JBHMAA010000011">
    <property type="protein sequence ID" value="MFB9949042.1"/>
    <property type="molecule type" value="Genomic_DNA"/>
</dbReference>
<organism evidence="1 2">
    <name type="scientific">Rhizobium puerariae</name>
    <dbReference type="NCBI Taxonomy" id="1585791"/>
    <lineage>
        <taxon>Bacteria</taxon>
        <taxon>Pseudomonadati</taxon>
        <taxon>Pseudomonadota</taxon>
        <taxon>Alphaproteobacteria</taxon>
        <taxon>Hyphomicrobiales</taxon>
        <taxon>Rhizobiaceae</taxon>
        <taxon>Rhizobium/Agrobacterium group</taxon>
        <taxon>Rhizobium</taxon>
    </lineage>
</organism>
<protein>
    <recommendedName>
        <fullName evidence="3">Lipoyl-binding domain-containing protein</fullName>
    </recommendedName>
</protein>
<dbReference type="Proteomes" id="UP001589692">
    <property type="component" value="Unassembled WGS sequence"/>
</dbReference>
<keyword evidence="2" id="KW-1185">Reference proteome</keyword>
<proteinExistence type="predicted"/>
<accession>A0ABV6AGQ0</accession>
<evidence type="ECO:0000313" key="2">
    <source>
        <dbReference type="Proteomes" id="UP001589692"/>
    </source>
</evidence>
<reference evidence="1 2" key="1">
    <citation type="submission" date="2024-09" db="EMBL/GenBank/DDBJ databases">
        <authorList>
            <person name="Sun Q."/>
            <person name="Mori K."/>
        </authorList>
    </citation>
    <scope>NUCLEOTIDE SEQUENCE [LARGE SCALE GENOMIC DNA]</scope>
    <source>
        <strain evidence="1 2">TBRC 4938</strain>
    </source>
</reference>
<comment type="caution">
    <text evidence="1">The sequence shown here is derived from an EMBL/GenBank/DDBJ whole genome shotgun (WGS) entry which is preliminary data.</text>
</comment>
<name>A0ABV6AGQ0_9HYPH</name>
<sequence length="144" mass="14930">MKKRSHSISRYSEPDIIAELTAHLGRCNVSTIEIQTADGELKIVAPVRAQDAAAMRNTTALPVQEGTILARAPIAGVFLASHPLRPAKASQQGVAVGQGEVVGFVKIGPMLAPVLAEKAGTVGAIVAEPETLVGYGSPLLKTKA</sequence>